<evidence type="ECO:0000313" key="1">
    <source>
        <dbReference type="Proteomes" id="UP000095287"/>
    </source>
</evidence>
<accession>A0A1I7ZBB0</accession>
<evidence type="ECO:0000313" key="2">
    <source>
        <dbReference type="WBParaSite" id="L893_g24787.t1"/>
    </source>
</evidence>
<dbReference type="AlphaFoldDB" id="A0A1I7ZBB0"/>
<proteinExistence type="predicted"/>
<name>A0A1I7ZBB0_9BILA</name>
<keyword evidence="1" id="KW-1185">Reference proteome</keyword>
<dbReference type="Proteomes" id="UP000095287">
    <property type="component" value="Unplaced"/>
</dbReference>
<sequence>MRLPVDSVDLRFDYDAEVKDFFQSAGPIYSITCFVLRELQPSTINVLIDKFVPVDGGRFCLYNHMSRKELETLIVKCKMADKMVTINMFLDDSMHSSELKDLFDFDKYYPQRKIKHQEIYAFGKGTKMNLRVRRLHDLEVEWKWMEQQEYTKKKNRYRIVGY</sequence>
<dbReference type="WBParaSite" id="L893_g24787.t1">
    <property type="protein sequence ID" value="L893_g24787.t1"/>
    <property type="gene ID" value="L893_g24787"/>
</dbReference>
<protein>
    <submittedName>
        <fullName evidence="2">FTH domain-containing protein</fullName>
    </submittedName>
</protein>
<organism evidence="1 2">
    <name type="scientific">Steinernema glaseri</name>
    <dbReference type="NCBI Taxonomy" id="37863"/>
    <lineage>
        <taxon>Eukaryota</taxon>
        <taxon>Metazoa</taxon>
        <taxon>Ecdysozoa</taxon>
        <taxon>Nematoda</taxon>
        <taxon>Chromadorea</taxon>
        <taxon>Rhabditida</taxon>
        <taxon>Tylenchina</taxon>
        <taxon>Panagrolaimomorpha</taxon>
        <taxon>Strongyloidoidea</taxon>
        <taxon>Steinernematidae</taxon>
        <taxon>Steinernema</taxon>
    </lineage>
</organism>
<reference evidence="2" key="1">
    <citation type="submission" date="2016-11" db="UniProtKB">
        <authorList>
            <consortium name="WormBaseParasite"/>
        </authorList>
    </citation>
    <scope>IDENTIFICATION</scope>
</reference>